<evidence type="ECO:0000313" key="1">
    <source>
        <dbReference type="EMBL" id="OCW56909.1"/>
    </source>
</evidence>
<dbReference type="STRING" id="1480615.AWJ14_07045"/>
<dbReference type="InterPro" id="IPR029063">
    <property type="entry name" value="SAM-dependent_MTases_sf"/>
</dbReference>
<dbReference type="PANTHER" id="PTHR43861">
    <property type="entry name" value="TRANS-ACONITATE 2-METHYLTRANSFERASE-RELATED"/>
    <property type="match status" value="1"/>
</dbReference>
<proteinExistence type="predicted"/>
<sequence length="382" mass="41749">MSACNVCGAALAAPVYRGGEGSSITTMNVVIEGQTEIFHCRACDHVQTAELPDLERYYAEIYSINEGGEDDDQLYEIRDGREIYRSEHQAAVALEKLGLSGSPKVLDYGSAKGATLRRIVTARPDVVPYLFDVTDKYRSFWGDFPVPAQTATHRPDPAWAGSLDVVMSFYALEHIPALQETLAAISALLRPGGTFYFLVPNMHANPADFIVADHVNHFSRRSLTTMLERAGFSGIEIDESAHAAAFVVTCKAARPQAHTAAQIPGSEAEVKQLAAFWSRAGARIGEQEASLAEDARIAIYGAGVYGHFILSSLTRPDRVACFLDRNRFLRGTRSNGLEVRAPEDAPADLDAVFVGLNPLQARAIMDTVEPLKARKTRLFFLD</sequence>
<keyword evidence="2" id="KW-1185">Reference proteome</keyword>
<dbReference type="Proteomes" id="UP000094795">
    <property type="component" value="Unassembled WGS sequence"/>
</dbReference>
<dbReference type="RefSeq" id="WP_066179981.1">
    <property type="nucleotide sequence ID" value="NZ_LQZT01000023.1"/>
</dbReference>
<dbReference type="SUPFAM" id="SSF53335">
    <property type="entry name" value="S-adenosyl-L-methionine-dependent methyltransferases"/>
    <property type="match status" value="1"/>
</dbReference>
<organism evidence="1 2">
    <name type="scientific">Hoeflea olei</name>
    <dbReference type="NCBI Taxonomy" id="1480615"/>
    <lineage>
        <taxon>Bacteria</taxon>
        <taxon>Pseudomonadati</taxon>
        <taxon>Pseudomonadota</taxon>
        <taxon>Alphaproteobacteria</taxon>
        <taxon>Hyphomicrobiales</taxon>
        <taxon>Rhizobiaceae</taxon>
        <taxon>Hoeflea</taxon>
    </lineage>
</organism>
<evidence type="ECO:0008006" key="3">
    <source>
        <dbReference type="Google" id="ProtNLM"/>
    </source>
</evidence>
<accession>A0A1C1YTP1</accession>
<dbReference type="Pfam" id="PF13489">
    <property type="entry name" value="Methyltransf_23"/>
    <property type="match status" value="1"/>
</dbReference>
<protein>
    <recommendedName>
        <fullName evidence="3">Methyltransferase type 12</fullName>
    </recommendedName>
</protein>
<comment type="caution">
    <text evidence="1">The sequence shown here is derived from an EMBL/GenBank/DDBJ whole genome shotgun (WGS) entry which is preliminary data.</text>
</comment>
<gene>
    <name evidence="1" type="ORF">AWJ14_07045</name>
</gene>
<dbReference type="OrthoDB" id="8209071at2"/>
<dbReference type="EMBL" id="LQZT01000023">
    <property type="protein sequence ID" value="OCW56909.1"/>
    <property type="molecule type" value="Genomic_DNA"/>
</dbReference>
<reference evidence="1 2" key="1">
    <citation type="submission" date="2015-12" db="EMBL/GenBank/DDBJ databases">
        <authorList>
            <person name="Shamseldin A."/>
            <person name="Moawad H."/>
            <person name="Abd El-Rahim W.M."/>
            <person name="Sadowsky M.J."/>
        </authorList>
    </citation>
    <scope>NUCLEOTIDE SEQUENCE [LARGE SCALE GENOMIC DNA]</scope>
    <source>
        <strain evidence="1 2">JC234</strain>
    </source>
</reference>
<evidence type="ECO:0000313" key="2">
    <source>
        <dbReference type="Proteomes" id="UP000094795"/>
    </source>
</evidence>
<name>A0A1C1YTP1_9HYPH</name>
<dbReference type="Gene3D" id="3.40.50.150">
    <property type="entry name" value="Vaccinia Virus protein VP39"/>
    <property type="match status" value="1"/>
</dbReference>
<dbReference type="AlphaFoldDB" id="A0A1C1YTP1"/>